<keyword evidence="2" id="KW-1185">Reference proteome</keyword>
<evidence type="ECO:0000313" key="1">
    <source>
        <dbReference type="EMBL" id="KAI4308586.1"/>
    </source>
</evidence>
<protein>
    <submittedName>
        <fullName evidence="1">Uncharacterized protein</fullName>
    </submittedName>
</protein>
<gene>
    <name evidence="1" type="ORF">L6164_031644</name>
</gene>
<organism evidence="1 2">
    <name type="scientific">Bauhinia variegata</name>
    <name type="common">Purple orchid tree</name>
    <name type="synonym">Phanera variegata</name>
    <dbReference type="NCBI Taxonomy" id="167791"/>
    <lineage>
        <taxon>Eukaryota</taxon>
        <taxon>Viridiplantae</taxon>
        <taxon>Streptophyta</taxon>
        <taxon>Embryophyta</taxon>
        <taxon>Tracheophyta</taxon>
        <taxon>Spermatophyta</taxon>
        <taxon>Magnoliopsida</taxon>
        <taxon>eudicotyledons</taxon>
        <taxon>Gunneridae</taxon>
        <taxon>Pentapetalae</taxon>
        <taxon>rosids</taxon>
        <taxon>fabids</taxon>
        <taxon>Fabales</taxon>
        <taxon>Fabaceae</taxon>
        <taxon>Cercidoideae</taxon>
        <taxon>Cercideae</taxon>
        <taxon>Bauhiniinae</taxon>
        <taxon>Bauhinia</taxon>
    </lineage>
</organism>
<dbReference type="EMBL" id="CM039437">
    <property type="protein sequence ID" value="KAI4308586.1"/>
    <property type="molecule type" value="Genomic_DNA"/>
</dbReference>
<dbReference type="Proteomes" id="UP000828941">
    <property type="component" value="Chromosome 12"/>
</dbReference>
<reference evidence="1 2" key="1">
    <citation type="journal article" date="2022" name="DNA Res.">
        <title>Chromosomal-level genome assembly of the orchid tree Bauhinia variegata (Leguminosae; Cercidoideae) supports the allotetraploid origin hypothesis of Bauhinia.</title>
        <authorList>
            <person name="Zhong Y."/>
            <person name="Chen Y."/>
            <person name="Zheng D."/>
            <person name="Pang J."/>
            <person name="Liu Y."/>
            <person name="Luo S."/>
            <person name="Meng S."/>
            <person name="Qian L."/>
            <person name="Wei D."/>
            <person name="Dai S."/>
            <person name="Zhou R."/>
        </authorList>
    </citation>
    <scope>NUCLEOTIDE SEQUENCE [LARGE SCALE GENOMIC DNA]</scope>
    <source>
        <strain evidence="1">BV-YZ2020</strain>
    </source>
</reference>
<sequence length="212" mass="23424">MKVAPKVVFLFRDREGFASAILDSLHPNSPSSLRRLEDSFELSLEGYGITDHKASGNIFHYVDDQGIYQVSVVAMQHYEPPVISCAVNEVLAKIAGDKSSLTPTLLIGEETGISQTLVAITLKPPSSLQIYHETCACFLHFARVLKLSTFFLIGQTGQHSRSKSTKGELEILHAISEILSSTTGLHFSKDKITWNPTMTAKESKEPWRALYG</sequence>
<accession>A0ACB9LH91</accession>
<name>A0ACB9LH91_BAUVA</name>
<comment type="caution">
    <text evidence="1">The sequence shown here is derived from an EMBL/GenBank/DDBJ whole genome shotgun (WGS) entry which is preliminary data.</text>
</comment>
<proteinExistence type="predicted"/>
<evidence type="ECO:0000313" key="2">
    <source>
        <dbReference type="Proteomes" id="UP000828941"/>
    </source>
</evidence>